<sequence>MATDSVSDRVRELAQHLGIDESEVIQQAVETGVETLYRDMIISQYLDGDLTREEAVDELGADVVDQVDSARDAIEEDVEWGLHA</sequence>
<dbReference type="EMBL" id="JAMQOQ010000010">
    <property type="protein sequence ID" value="MDS0296978.1"/>
    <property type="molecule type" value="Genomic_DNA"/>
</dbReference>
<proteinExistence type="predicted"/>
<protein>
    <recommendedName>
        <fullName evidence="3">Ribbon-helix-helix protein, copG family</fullName>
    </recommendedName>
</protein>
<gene>
    <name evidence="1" type="ORF">NDI79_22700</name>
</gene>
<dbReference type="Proteomes" id="UP001254813">
    <property type="component" value="Unassembled WGS sequence"/>
</dbReference>
<evidence type="ECO:0000313" key="2">
    <source>
        <dbReference type="Proteomes" id="UP001254813"/>
    </source>
</evidence>
<evidence type="ECO:0000313" key="1">
    <source>
        <dbReference type="EMBL" id="MDS0296978.1"/>
    </source>
</evidence>
<reference evidence="1 2" key="1">
    <citation type="submission" date="2022-06" db="EMBL/GenBank/DDBJ databases">
        <title>Halogeometricum sp. a new haloarchaeum isolate from saline soil.</title>
        <authorList>
            <person name="Strakova D."/>
            <person name="Galisteo C."/>
            <person name="Sanchez-Porro C."/>
            <person name="Ventosa A."/>
        </authorList>
    </citation>
    <scope>NUCLEOTIDE SEQUENCE [LARGE SCALE GENOMIC DNA]</scope>
    <source>
        <strain evidence="2">S3BR25-2</strain>
    </source>
</reference>
<dbReference type="RefSeq" id="WP_310930912.1">
    <property type="nucleotide sequence ID" value="NZ_JAMQOQ010000010.1"/>
</dbReference>
<organism evidence="1 2">
    <name type="scientific">Halogeometricum luteum</name>
    <dbReference type="NCBI Taxonomy" id="2950537"/>
    <lineage>
        <taxon>Archaea</taxon>
        <taxon>Methanobacteriati</taxon>
        <taxon>Methanobacteriota</taxon>
        <taxon>Stenosarchaea group</taxon>
        <taxon>Halobacteria</taxon>
        <taxon>Halobacteriales</taxon>
        <taxon>Haloferacaceae</taxon>
        <taxon>Halogeometricum</taxon>
    </lineage>
</organism>
<accession>A0ABU2GA19</accession>
<keyword evidence="2" id="KW-1185">Reference proteome</keyword>
<name>A0ABU2GA19_9EURY</name>
<evidence type="ECO:0008006" key="3">
    <source>
        <dbReference type="Google" id="ProtNLM"/>
    </source>
</evidence>
<comment type="caution">
    <text evidence="1">The sequence shown here is derived from an EMBL/GenBank/DDBJ whole genome shotgun (WGS) entry which is preliminary data.</text>
</comment>